<evidence type="ECO:0000259" key="7">
    <source>
        <dbReference type="PROSITE" id="PS50967"/>
    </source>
</evidence>
<dbReference type="SUPFAM" id="SSF53098">
    <property type="entry name" value="Ribonuclease H-like"/>
    <property type="match status" value="1"/>
</dbReference>
<name>A0ABN0PS24_9GAMM</name>
<comment type="cofactor">
    <cofactor evidence="6">
        <name>a divalent metal cation</name>
        <dbReference type="ChEBI" id="CHEBI:60240"/>
    </cofactor>
</comment>
<comment type="caution">
    <text evidence="8">The sequence shown here is derived from an EMBL/GenBank/DDBJ whole genome shotgun (WGS) entry which is preliminary data.</text>
</comment>
<keyword evidence="2 6" id="KW-0819">tRNA processing</keyword>
<dbReference type="Gene3D" id="1.10.150.80">
    <property type="entry name" value="HRDC domain"/>
    <property type="match status" value="2"/>
</dbReference>
<dbReference type="Pfam" id="PF21293">
    <property type="entry name" value="RNAseD_HRDC_C"/>
    <property type="match status" value="1"/>
</dbReference>
<dbReference type="HAMAP" id="MF_01899">
    <property type="entry name" value="RNase_D"/>
    <property type="match status" value="1"/>
</dbReference>
<keyword evidence="5 6" id="KW-0269">Exonuclease</keyword>
<dbReference type="CDD" id="cd06142">
    <property type="entry name" value="RNaseD_exo"/>
    <property type="match status" value="1"/>
</dbReference>
<dbReference type="SMART" id="SM00474">
    <property type="entry name" value="35EXOc"/>
    <property type="match status" value="1"/>
</dbReference>
<dbReference type="NCBIfam" id="TIGR01388">
    <property type="entry name" value="rnd"/>
    <property type="match status" value="1"/>
</dbReference>
<comment type="catalytic activity">
    <reaction evidence="6">
        <text>Exonucleolytic cleavage that removes extra residues from the 3'-terminus of tRNA to produce 5'-mononucleotides.</text>
        <dbReference type="EC" id="3.1.13.5"/>
    </reaction>
</comment>
<dbReference type="SMART" id="SM00341">
    <property type="entry name" value="HRDC"/>
    <property type="match status" value="1"/>
</dbReference>
<dbReference type="InterPro" id="IPR012337">
    <property type="entry name" value="RNaseH-like_sf"/>
</dbReference>
<comment type="function">
    <text evidence="6">Exonuclease involved in the 3' processing of various precursor tRNAs. Initiates hydrolysis at the 3'-terminus of an RNA molecule and releases 5'-mononucleotides.</text>
</comment>
<evidence type="ECO:0000256" key="6">
    <source>
        <dbReference type="HAMAP-Rule" id="MF_01899"/>
    </source>
</evidence>
<evidence type="ECO:0000256" key="2">
    <source>
        <dbReference type="ARBA" id="ARBA00022694"/>
    </source>
</evidence>
<evidence type="ECO:0000256" key="4">
    <source>
        <dbReference type="ARBA" id="ARBA00022801"/>
    </source>
</evidence>
<dbReference type="EMBL" id="AXZL01000038">
    <property type="protein sequence ID" value="ESE42985.1"/>
    <property type="molecule type" value="Genomic_DNA"/>
</dbReference>
<dbReference type="InterPro" id="IPR002562">
    <property type="entry name" value="3'-5'_exonuclease_dom"/>
</dbReference>
<dbReference type="EC" id="3.1.13.5" evidence="6"/>
<keyword evidence="4 6" id="KW-0378">Hydrolase</keyword>
<dbReference type="PROSITE" id="PS50967">
    <property type="entry name" value="HRDC"/>
    <property type="match status" value="1"/>
</dbReference>
<evidence type="ECO:0000256" key="1">
    <source>
        <dbReference type="ARBA" id="ARBA00022490"/>
    </source>
</evidence>
<sequence>MSRLLFLWTVLNPQELEKNLSVFQYVSDEASLNALVAQYQQSPLLVLDTEFVRTRTYYAKLGLIQAYDGKTLALIDPVALPDLSAFWSLLDNPNIIKLVHSCSEDLEVFAHYGQRQPTPLFDSQIAASLCGMGHGLGYAKLVETCLGEVIDKGESRTDWMRRPLTEAQLSYAANDVLYLYQLYPQLAERLKAQDRLGWLYEEGERMTEGRLATPDMDTAYLRVKNAFQLTEHQLAYLKVLAKWRLEKALARDLALGFVIKDHGLIALAKKQPKSMGDLLKLNDLTEQEKRIHGKDILRVMQTADLNNPPELVDVLALKPGYKSAFKNIKTCLTELCEQHAIPMEMLGSKRHIHEYLQWRWDKQQGALPTVLSGWRGQIAAESLAKLEV</sequence>
<dbReference type="Pfam" id="PF00570">
    <property type="entry name" value="HRDC"/>
    <property type="match status" value="1"/>
</dbReference>
<dbReference type="Gene3D" id="3.30.420.10">
    <property type="entry name" value="Ribonuclease H-like superfamily/Ribonuclease H"/>
    <property type="match status" value="1"/>
</dbReference>
<keyword evidence="9" id="KW-1185">Reference proteome</keyword>
<dbReference type="SUPFAM" id="SSF47819">
    <property type="entry name" value="HRDC-like"/>
    <property type="match status" value="2"/>
</dbReference>
<dbReference type="Pfam" id="PF01612">
    <property type="entry name" value="DNA_pol_A_exo1"/>
    <property type="match status" value="1"/>
</dbReference>
<evidence type="ECO:0000256" key="5">
    <source>
        <dbReference type="ARBA" id="ARBA00022839"/>
    </source>
</evidence>
<dbReference type="InterPro" id="IPR048579">
    <property type="entry name" value="RNAseD_HRDC_C"/>
</dbReference>
<dbReference type="InterPro" id="IPR002121">
    <property type="entry name" value="HRDC_dom"/>
</dbReference>
<dbReference type="Proteomes" id="UP000017548">
    <property type="component" value="Unassembled WGS sequence"/>
</dbReference>
<evidence type="ECO:0000313" key="8">
    <source>
        <dbReference type="EMBL" id="ESE42985.1"/>
    </source>
</evidence>
<dbReference type="InterPro" id="IPR051086">
    <property type="entry name" value="RNase_D-like"/>
</dbReference>
<dbReference type="InterPro" id="IPR010997">
    <property type="entry name" value="HRDC-like_sf"/>
</dbReference>
<reference evidence="8 9" key="1">
    <citation type="journal article" date="2013" name="Genome Announc.">
        <title>Draft Genome Sequence of Shewanella decolorationis S12, a Dye-Degrading Bacterium Isolated from a Wastewater Treatment Plant.</title>
        <authorList>
            <person name="Xu M."/>
            <person name="Fang Y."/>
            <person name="Liu J."/>
            <person name="Chen X."/>
            <person name="Sun G."/>
            <person name="Guo J."/>
            <person name="Hua Z."/>
            <person name="Tu Q."/>
            <person name="Wu L."/>
            <person name="Zhou J."/>
            <person name="Liu X."/>
        </authorList>
    </citation>
    <scope>NUCLEOTIDE SEQUENCE [LARGE SCALE GENOMIC DNA]</scope>
    <source>
        <strain evidence="8 9">S12</strain>
    </source>
</reference>
<evidence type="ECO:0000313" key="9">
    <source>
        <dbReference type="Proteomes" id="UP000017548"/>
    </source>
</evidence>
<keyword evidence="3 6" id="KW-0540">Nuclease</keyword>
<dbReference type="InterPro" id="IPR006292">
    <property type="entry name" value="RNase_D"/>
</dbReference>
<comment type="similarity">
    <text evidence="6">Belongs to the RNase D family.</text>
</comment>
<gene>
    <name evidence="8" type="primary">rbnD</name>
    <name evidence="6" type="synonym">rnd</name>
    <name evidence="8" type="ORF">SHD_0360</name>
</gene>
<feature type="domain" description="HRDC" evidence="7">
    <location>
        <begin position="230"/>
        <end position="310"/>
    </location>
</feature>
<evidence type="ECO:0000256" key="3">
    <source>
        <dbReference type="ARBA" id="ARBA00022722"/>
    </source>
</evidence>
<comment type="subcellular location">
    <subcellularLocation>
        <location evidence="6">Cytoplasm</location>
    </subcellularLocation>
</comment>
<dbReference type="InterPro" id="IPR044876">
    <property type="entry name" value="HRDC_dom_sf"/>
</dbReference>
<dbReference type="PANTHER" id="PTHR47649:SF1">
    <property type="entry name" value="RIBONUCLEASE D"/>
    <property type="match status" value="1"/>
</dbReference>
<keyword evidence="1 6" id="KW-0963">Cytoplasm</keyword>
<proteinExistence type="inferred from homology"/>
<organism evidence="8 9">
    <name type="scientific">Shewanella decolorationis S12</name>
    <dbReference type="NCBI Taxonomy" id="1353536"/>
    <lineage>
        <taxon>Bacteria</taxon>
        <taxon>Pseudomonadati</taxon>
        <taxon>Pseudomonadota</taxon>
        <taxon>Gammaproteobacteria</taxon>
        <taxon>Alteromonadales</taxon>
        <taxon>Shewanellaceae</taxon>
        <taxon>Shewanella</taxon>
    </lineage>
</organism>
<dbReference type="InterPro" id="IPR036397">
    <property type="entry name" value="RNaseH_sf"/>
</dbReference>
<protein>
    <recommendedName>
        <fullName evidence="6">Ribonuclease D</fullName>
        <shortName evidence="6">RNase D</shortName>
        <ecNumber evidence="6">3.1.13.5</ecNumber>
    </recommendedName>
</protein>
<accession>A0ABN0PS24</accession>
<dbReference type="PANTHER" id="PTHR47649">
    <property type="entry name" value="RIBONUCLEASE D"/>
    <property type="match status" value="1"/>
</dbReference>